<proteinExistence type="predicted"/>
<evidence type="ECO:0000313" key="2">
    <source>
        <dbReference type="WBParaSite" id="TCONS_00016242.p1"/>
    </source>
</evidence>
<protein>
    <submittedName>
        <fullName evidence="2">Uncharacterized protein</fullName>
    </submittedName>
</protein>
<sequence length="200" mass="23964">MEEEKVVMCFFCRSIHTLIDEDIFKKFYHIPLDTISKNTVDEDGFKMPYIMGSPCKNFCIEQSKKFFYNIFVITKNGNLSRIHLIKEQLNEINTFINLMKNQNIPQSEINNFKILVCLEKNLYELLKKLKNLPKYMVNFFVQQFYLTHFQDMDYYHNFLTSIDYKRNLYDEKKRSIVRHFGSLIDSNDSNLLNISSITLE</sequence>
<name>A0AAF5DPG9_STRER</name>
<dbReference type="WBParaSite" id="TCONS_00016242.p1">
    <property type="protein sequence ID" value="TCONS_00016242.p1"/>
    <property type="gene ID" value="XLOC_010760"/>
</dbReference>
<accession>A0AAF5DPG9</accession>
<organism evidence="1 2">
    <name type="scientific">Strongyloides stercoralis</name>
    <name type="common">Threadworm</name>
    <dbReference type="NCBI Taxonomy" id="6248"/>
    <lineage>
        <taxon>Eukaryota</taxon>
        <taxon>Metazoa</taxon>
        <taxon>Ecdysozoa</taxon>
        <taxon>Nematoda</taxon>
        <taxon>Chromadorea</taxon>
        <taxon>Rhabditida</taxon>
        <taxon>Tylenchina</taxon>
        <taxon>Panagrolaimomorpha</taxon>
        <taxon>Strongyloidoidea</taxon>
        <taxon>Strongyloididae</taxon>
        <taxon>Strongyloides</taxon>
    </lineage>
</organism>
<dbReference type="AlphaFoldDB" id="A0AAF5DPG9"/>
<reference evidence="2" key="1">
    <citation type="submission" date="2024-02" db="UniProtKB">
        <authorList>
            <consortium name="WormBaseParasite"/>
        </authorList>
    </citation>
    <scope>IDENTIFICATION</scope>
</reference>
<keyword evidence="1" id="KW-1185">Reference proteome</keyword>
<dbReference type="Proteomes" id="UP000035681">
    <property type="component" value="Unplaced"/>
</dbReference>
<evidence type="ECO:0000313" key="1">
    <source>
        <dbReference type="Proteomes" id="UP000035681"/>
    </source>
</evidence>